<evidence type="ECO:0000313" key="4">
    <source>
        <dbReference type="EMBL" id="CAI2174368.1"/>
    </source>
</evidence>
<evidence type="ECO:0000256" key="2">
    <source>
        <dbReference type="ARBA" id="ARBA00022723"/>
    </source>
</evidence>
<dbReference type="PANTHER" id="PTHR14187:SF5">
    <property type="entry name" value="HEAT SHOCK 70 KDA PROTEIN 12A"/>
    <property type="match status" value="1"/>
</dbReference>
<comment type="cofactor">
    <cofactor evidence="1">
        <name>a divalent metal cation</name>
        <dbReference type="ChEBI" id="CHEBI:60240"/>
    </cofactor>
</comment>
<dbReference type="InterPro" id="IPR043129">
    <property type="entry name" value="ATPase_NBD"/>
</dbReference>
<gene>
    <name evidence="4" type="ORF">FWILDA_LOCUS6557</name>
</gene>
<evidence type="ECO:0000259" key="3">
    <source>
        <dbReference type="Pfam" id="PF13359"/>
    </source>
</evidence>
<reference evidence="4" key="1">
    <citation type="submission" date="2022-08" db="EMBL/GenBank/DDBJ databases">
        <authorList>
            <person name="Kallberg Y."/>
            <person name="Tangrot J."/>
            <person name="Rosling A."/>
        </authorList>
    </citation>
    <scope>NUCLEOTIDE SEQUENCE</scope>
    <source>
        <strain evidence="4">Wild A</strain>
    </source>
</reference>
<dbReference type="Pfam" id="PF13359">
    <property type="entry name" value="DDE_Tnp_4"/>
    <property type="match status" value="1"/>
</dbReference>
<name>A0A9W4SN62_9GLOM</name>
<dbReference type="GO" id="GO:0046872">
    <property type="term" value="F:metal ion binding"/>
    <property type="evidence" value="ECO:0007669"/>
    <property type="project" value="UniProtKB-KW"/>
</dbReference>
<dbReference type="SUPFAM" id="SSF53067">
    <property type="entry name" value="Actin-like ATPase domain"/>
    <property type="match status" value="1"/>
</dbReference>
<dbReference type="AlphaFoldDB" id="A0A9W4SN62"/>
<sequence length="274" mass="31336">MVVDCGGGTVDVTTRELLEDNKFSEKTVHGEDYCGSSFVDQEFLSYIGKITGPFAIELMKEHHYAQLQYIVQEFCRLAKFKFTGEETGFEPYGIINLIKGQLGQIENDCSAMFLVGGFSESKYLQARIKKTGLGYHKLLNVIGAMDGVHIPIHQPSKMVHAISIAKVFILSTFSELLIIRDVLPIYMLEKQARSVHDARVFYRSSLYHEISLHSEQWVPGETYIIADAAYPLRTYLIKAFPNYYMGTNRERHFNKILSSMRMVIERAFGHLKER</sequence>
<keyword evidence="5" id="KW-1185">Reference proteome</keyword>
<dbReference type="EMBL" id="CAMKVN010001201">
    <property type="protein sequence ID" value="CAI2174368.1"/>
    <property type="molecule type" value="Genomic_DNA"/>
</dbReference>
<dbReference type="OrthoDB" id="2288110at2759"/>
<protein>
    <submittedName>
        <fullName evidence="4">5292_t:CDS:1</fullName>
    </submittedName>
</protein>
<feature type="domain" description="DDE Tnp4" evidence="3">
    <location>
        <begin position="145"/>
        <end position="274"/>
    </location>
</feature>
<dbReference type="Proteomes" id="UP001153678">
    <property type="component" value="Unassembled WGS sequence"/>
</dbReference>
<keyword evidence="2" id="KW-0479">Metal-binding</keyword>
<evidence type="ECO:0000313" key="5">
    <source>
        <dbReference type="Proteomes" id="UP001153678"/>
    </source>
</evidence>
<accession>A0A9W4SN62</accession>
<proteinExistence type="predicted"/>
<organism evidence="4 5">
    <name type="scientific">Funneliformis geosporum</name>
    <dbReference type="NCBI Taxonomy" id="1117311"/>
    <lineage>
        <taxon>Eukaryota</taxon>
        <taxon>Fungi</taxon>
        <taxon>Fungi incertae sedis</taxon>
        <taxon>Mucoromycota</taxon>
        <taxon>Glomeromycotina</taxon>
        <taxon>Glomeromycetes</taxon>
        <taxon>Glomerales</taxon>
        <taxon>Glomeraceae</taxon>
        <taxon>Funneliformis</taxon>
    </lineage>
</organism>
<comment type="caution">
    <text evidence="4">The sequence shown here is derived from an EMBL/GenBank/DDBJ whole genome shotgun (WGS) entry which is preliminary data.</text>
</comment>
<evidence type="ECO:0000256" key="1">
    <source>
        <dbReference type="ARBA" id="ARBA00001968"/>
    </source>
</evidence>
<dbReference type="InterPro" id="IPR027806">
    <property type="entry name" value="HARBI1_dom"/>
</dbReference>
<dbReference type="PANTHER" id="PTHR14187">
    <property type="entry name" value="ALPHA KINASE/ELONGATION FACTOR 2 KINASE"/>
    <property type="match status" value="1"/>
</dbReference>